<name>A0AAE2CW48_9LAMI</name>
<evidence type="ECO:0000313" key="1">
    <source>
        <dbReference type="EMBL" id="KAK4436806.1"/>
    </source>
</evidence>
<gene>
    <name evidence="1" type="ORF">Salat_0014500</name>
</gene>
<protein>
    <submittedName>
        <fullName evidence="1">Uncharacterized protein</fullName>
    </submittedName>
</protein>
<evidence type="ECO:0000313" key="2">
    <source>
        <dbReference type="Proteomes" id="UP001293254"/>
    </source>
</evidence>
<organism evidence="1 2">
    <name type="scientific">Sesamum alatum</name>
    <dbReference type="NCBI Taxonomy" id="300844"/>
    <lineage>
        <taxon>Eukaryota</taxon>
        <taxon>Viridiplantae</taxon>
        <taxon>Streptophyta</taxon>
        <taxon>Embryophyta</taxon>
        <taxon>Tracheophyta</taxon>
        <taxon>Spermatophyta</taxon>
        <taxon>Magnoliopsida</taxon>
        <taxon>eudicotyledons</taxon>
        <taxon>Gunneridae</taxon>
        <taxon>Pentapetalae</taxon>
        <taxon>asterids</taxon>
        <taxon>lamiids</taxon>
        <taxon>Lamiales</taxon>
        <taxon>Pedaliaceae</taxon>
        <taxon>Sesamum</taxon>
    </lineage>
</organism>
<dbReference type="EMBL" id="JACGWO010000001">
    <property type="protein sequence ID" value="KAK4436806.1"/>
    <property type="molecule type" value="Genomic_DNA"/>
</dbReference>
<proteinExistence type="predicted"/>
<comment type="caution">
    <text evidence="1">The sequence shown here is derived from an EMBL/GenBank/DDBJ whole genome shotgun (WGS) entry which is preliminary data.</text>
</comment>
<accession>A0AAE2CW48</accession>
<reference evidence="1" key="1">
    <citation type="submission" date="2020-06" db="EMBL/GenBank/DDBJ databases">
        <authorList>
            <person name="Li T."/>
            <person name="Hu X."/>
            <person name="Zhang T."/>
            <person name="Song X."/>
            <person name="Zhang H."/>
            <person name="Dai N."/>
            <person name="Sheng W."/>
            <person name="Hou X."/>
            <person name="Wei L."/>
        </authorList>
    </citation>
    <scope>NUCLEOTIDE SEQUENCE</scope>
    <source>
        <strain evidence="1">3651</strain>
        <tissue evidence="1">Leaf</tissue>
    </source>
</reference>
<reference evidence="1" key="2">
    <citation type="journal article" date="2024" name="Plant">
        <title>Genomic evolution and insights into agronomic trait innovations of Sesamum species.</title>
        <authorList>
            <person name="Miao H."/>
            <person name="Wang L."/>
            <person name="Qu L."/>
            <person name="Liu H."/>
            <person name="Sun Y."/>
            <person name="Le M."/>
            <person name="Wang Q."/>
            <person name="Wei S."/>
            <person name="Zheng Y."/>
            <person name="Lin W."/>
            <person name="Duan Y."/>
            <person name="Cao H."/>
            <person name="Xiong S."/>
            <person name="Wang X."/>
            <person name="Wei L."/>
            <person name="Li C."/>
            <person name="Ma Q."/>
            <person name="Ju M."/>
            <person name="Zhao R."/>
            <person name="Li G."/>
            <person name="Mu C."/>
            <person name="Tian Q."/>
            <person name="Mei H."/>
            <person name="Zhang T."/>
            <person name="Gao T."/>
            <person name="Zhang H."/>
        </authorList>
    </citation>
    <scope>NUCLEOTIDE SEQUENCE</scope>
    <source>
        <strain evidence="1">3651</strain>
    </source>
</reference>
<sequence length="211" mass="22178">MDGREPQADPMRRVMFELADDGDEGPGCLGSGLSSAGATRVVIVEQEDGDEGDGGSCGGGGGKVARSFASPLPGPMMSIDFNASFCESDLNLLASKVPKIVPVAIAEAVNGFDAAGVSSLEASKMATEELHFLLYIGASLESLALVSNERDNCSWSPPRCNAKIIGEQTIPYCLPLRSKKFHSQELAIVGPPADYIAAAMDGREVMKLQLR</sequence>
<dbReference type="AlphaFoldDB" id="A0AAE2CW48"/>
<keyword evidence="2" id="KW-1185">Reference proteome</keyword>
<dbReference type="Proteomes" id="UP001293254">
    <property type="component" value="Unassembled WGS sequence"/>
</dbReference>